<proteinExistence type="predicted"/>
<evidence type="ECO:0000256" key="2">
    <source>
        <dbReference type="ARBA" id="ARBA00022737"/>
    </source>
</evidence>
<dbReference type="Gene3D" id="2.120.10.80">
    <property type="entry name" value="Kelch-type beta propeller"/>
    <property type="match status" value="1"/>
</dbReference>
<keyword evidence="5" id="KW-1185">Reference proteome</keyword>
<dbReference type="InterPro" id="IPR036047">
    <property type="entry name" value="F-box-like_dom_sf"/>
</dbReference>
<keyword evidence="1" id="KW-0880">Kelch repeat</keyword>
<dbReference type="InterPro" id="IPR001810">
    <property type="entry name" value="F-box_dom"/>
</dbReference>
<feature type="domain" description="F-box" evidence="3">
    <location>
        <begin position="30"/>
        <end position="70"/>
    </location>
</feature>
<name>A0A444XYI0_ARAHY</name>
<dbReference type="Pfam" id="PF00646">
    <property type="entry name" value="F-box"/>
    <property type="match status" value="1"/>
</dbReference>
<dbReference type="Gramene" id="arahy.Tifrunner.gnm2.ann2.Ah18g411700.1">
    <property type="protein sequence ID" value="arahy.Tifrunner.gnm2.ann2.Ah18g411700.1-CDS-1"/>
    <property type="gene ID" value="arahy.Tifrunner.gnm2.ann2.Ah18g411700"/>
</dbReference>
<dbReference type="SMR" id="A0A444XYI0"/>
<dbReference type="CDD" id="cd22152">
    <property type="entry name" value="F-box_AtAFR-like"/>
    <property type="match status" value="1"/>
</dbReference>
<dbReference type="SUPFAM" id="SSF81383">
    <property type="entry name" value="F-box domain"/>
    <property type="match status" value="1"/>
</dbReference>
<dbReference type="PANTHER" id="PTHR46344:SF4">
    <property type="entry name" value="OS07G0153400 PROTEIN"/>
    <property type="match status" value="1"/>
</dbReference>
<dbReference type="OrthoDB" id="45365at2759"/>
<dbReference type="AlphaFoldDB" id="A0A444XYI0"/>
<keyword evidence="2" id="KW-0677">Repeat</keyword>
<dbReference type="SUPFAM" id="SSF117281">
    <property type="entry name" value="Kelch motif"/>
    <property type="match status" value="1"/>
</dbReference>
<sequence length="371" mass="41246">MAVLETTNTKIKSKNKNKNNIIEEPLIPGLPNEIAELCLLHLPYPYQSLARAVSSSWNRAITNPSFQQCKKTLSRPYLFLFSFHKLTRKFYCHLLDHRTRSSTAAARWFTLPLPPSPITCYGKLLTIAGTMRFGTLIFSTAMSQWSSASALASAAAGTFFTEEGENGKIVAVHGGASLGAKIYDAESDTWRNGARVEVENEVASFEAVENEGKVFVTEGWRWPFTVIPRGWVYDTRSDTWQGMGIGMREGWSGVAVAVAGRVFRIPEYGDGDVKVYEERSDTWRLVRGRFPREKVKRPLKAKGLDGKMYVAGCGLNVAIGSVVSLCGEGGKRQRQEEGRNDSVCIELKWEVVEAPGGFRELEACHCQVLYA</sequence>
<dbReference type="PANTHER" id="PTHR46344">
    <property type="entry name" value="OS02G0202900 PROTEIN"/>
    <property type="match status" value="1"/>
</dbReference>
<gene>
    <name evidence="4" type="ORF">Ahy_B08g089660</name>
</gene>
<evidence type="ECO:0000313" key="4">
    <source>
        <dbReference type="EMBL" id="RYQ94728.1"/>
    </source>
</evidence>
<evidence type="ECO:0000256" key="1">
    <source>
        <dbReference type="ARBA" id="ARBA00022441"/>
    </source>
</evidence>
<dbReference type="EMBL" id="SDMP01000018">
    <property type="protein sequence ID" value="RYQ94728.1"/>
    <property type="molecule type" value="Genomic_DNA"/>
</dbReference>
<evidence type="ECO:0000259" key="3">
    <source>
        <dbReference type="SMART" id="SM00256"/>
    </source>
</evidence>
<dbReference type="InterPro" id="IPR015915">
    <property type="entry name" value="Kelch-typ_b-propeller"/>
</dbReference>
<accession>A0A444XYI0</accession>
<dbReference type="STRING" id="3818.A0A444XYI0"/>
<protein>
    <recommendedName>
        <fullName evidence="3">F-box domain-containing protein</fullName>
    </recommendedName>
</protein>
<reference evidence="4 5" key="1">
    <citation type="submission" date="2019-01" db="EMBL/GenBank/DDBJ databases">
        <title>Sequencing of cultivated peanut Arachis hypogaea provides insights into genome evolution and oil improvement.</title>
        <authorList>
            <person name="Chen X."/>
        </authorList>
    </citation>
    <scope>NUCLEOTIDE SEQUENCE [LARGE SCALE GENOMIC DNA]</scope>
    <source>
        <strain evidence="5">cv. Fuhuasheng</strain>
        <tissue evidence="4">Leaves</tissue>
    </source>
</reference>
<organism evidence="4 5">
    <name type="scientific">Arachis hypogaea</name>
    <name type="common">Peanut</name>
    <dbReference type="NCBI Taxonomy" id="3818"/>
    <lineage>
        <taxon>Eukaryota</taxon>
        <taxon>Viridiplantae</taxon>
        <taxon>Streptophyta</taxon>
        <taxon>Embryophyta</taxon>
        <taxon>Tracheophyta</taxon>
        <taxon>Spermatophyta</taxon>
        <taxon>Magnoliopsida</taxon>
        <taxon>eudicotyledons</taxon>
        <taxon>Gunneridae</taxon>
        <taxon>Pentapetalae</taxon>
        <taxon>rosids</taxon>
        <taxon>fabids</taxon>
        <taxon>Fabales</taxon>
        <taxon>Fabaceae</taxon>
        <taxon>Papilionoideae</taxon>
        <taxon>50 kb inversion clade</taxon>
        <taxon>dalbergioids sensu lato</taxon>
        <taxon>Dalbergieae</taxon>
        <taxon>Pterocarpus clade</taxon>
        <taxon>Arachis</taxon>
    </lineage>
</organism>
<dbReference type="SMART" id="SM00256">
    <property type="entry name" value="FBOX"/>
    <property type="match status" value="1"/>
</dbReference>
<dbReference type="Proteomes" id="UP000289738">
    <property type="component" value="Chromosome B08"/>
</dbReference>
<comment type="caution">
    <text evidence="4">The sequence shown here is derived from an EMBL/GenBank/DDBJ whole genome shotgun (WGS) entry which is preliminary data.</text>
</comment>
<evidence type="ECO:0000313" key="5">
    <source>
        <dbReference type="Proteomes" id="UP000289738"/>
    </source>
</evidence>